<accession>A0A0G4HQX9</accession>
<organism evidence="1">
    <name type="scientific">Chromera velia CCMP2878</name>
    <dbReference type="NCBI Taxonomy" id="1169474"/>
    <lineage>
        <taxon>Eukaryota</taxon>
        <taxon>Sar</taxon>
        <taxon>Alveolata</taxon>
        <taxon>Colpodellida</taxon>
        <taxon>Chromeraceae</taxon>
        <taxon>Chromera</taxon>
    </lineage>
</organism>
<dbReference type="VEuPathDB" id="CryptoDB:Cvel_30384"/>
<gene>
    <name evidence="1" type="ORF">Cvel_30384</name>
</gene>
<proteinExistence type="predicted"/>
<dbReference type="EMBL" id="CDMZ01003523">
    <property type="protein sequence ID" value="CEM46698.1"/>
    <property type="molecule type" value="Genomic_DNA"/>
</dbReference>
<evidence type="ECO:0008006" key="2">
    <source>
        <dbReference type="Google" id="ProtNLM"/>
    </source>
</evidence>
<dbReference type="PhylomeDB" id="A0A0G4HQX9"/>
<name>A0A0G4HQX9_9ALVE</name>
<protein>
    <recommendedName>
        <fullName evidence="2">CCHC-type domain-containing protein</fullName>
    </recommendedName>
</protein>
<evidence type="ECO:0000313" key="1">
    <source>
        <dbReference type="EMBL" id="CEM46698.1"/>
    </source>
</evidence>
<reference evidence="1" key="1">
    <citation type="submission" date="2014-11" db="EMBL/GenBank/DDBJ databases">
        <authorList>
            <person name="Otto D Thomas"/>
            <person name="Naeem Raeece"/>
        </authorList>
    </citation>
    <scope>NUCLEOTIDE SEQUENCE</scope>
</reference>
<dbReference type="AlphaFoldDB" id="A0A0G4HQX9"/>
<sequence length="356" mass="39774">MHRSASEQQTDLEESIQAGQGPNMAIDVDKLKALAEVKRVVEVFDPKKKNGRTWFSQFRDKVKASNLNVDEYKLLLGIHFVDTDLVQQWDEKRGTCSTVDEVDAWFLDAYGGGGIEEKHAVYMMADVKLSVADAFQPFVDRFIDTFMAANPNAIRNHRITPFINALYPEMREALEIEPAFSEWNDLVKRTEHLHAKLQKKARAKLAAVQSTQSTSDFERWEKLTDRLERVEASIAALHTRGRGRGNSMPRGGRGGYAVYGNRPSPQVAYGFTPGRNAGSGWRGGYRGRGGMPGGMYRGRGGHNGFNNSHFGYGQNGYAPPFGQRVPTCHHCRSPSHFVANCPELWYSGNEWGGGTQ</sequence>